<dbReference type="Pfam" id="PF13456">
    <property type="entry name" value="RVT_3"/>
    <property type="match status" value="1"/>
</dbReference>
<keyword evidence="3" id="KW-1185">Reference proteome</keyword>
<dbReference type="Proteomes" id="UP001152523">
    <property type="component" value="Unassembled WGS sequence"/>
</dbReference>
<reference evidence="2" key="1">
    <citation type="submission" date="2022-07" db="EMBL/GenBank/DDBJ databases">
        <authorList>
            <person name="Macas J."/>
            <person name="Novak P."/>
            <person name="Neumann P."/>
        </authorList>
    </citation>
    <scope>NUCLEOTIDE SEQUENCE</scope>
</reference>
<evidence type="ECO:0000313" key="3">
    <source>
        <dbReference type="Proteomes" id="UP001152523"/>
    </source>
</evidence>
<dbReference type="InterPro" id="IPR036397">
    <property type="entry name" value="RNaseH_sf"/>
</dbReference>
<evidence type="ECO:0000313" key="2">
    <source>
        <dbReference type="EMBL" id="CAH9089536.1"/>
    </source>
</evidence>
<proteinExistence type="predicted"/>
<sequence>MSEEVEERALIRACELAMDMGYEDFQVEGDAINSISFISGNVNKKEIGCFWTFRNRAKDKGLVFEHTLREGNYVAHFLAELGEAQLILFNRVDQLPIRAKQSYYADLFGWAHFRV</sequence>
<dbReference type="AlphaFoldDB" id="A0AAV0CZM5"/>
<accession>A0AAV0CZM5</accession>
<name>A0AAV0CZM5_9ASTE</name>
<dbReference type="GO" id="GO:0003676">
    <property type="term" value="F:nucleic acid binding"/>
    <property type="evidence" value="ECO:0007669"/>
    <property type="project" value="InterPro"/>
</dbReference>
<dbReference type="EMBL" id="CAMAPF010000062">
    <property type="protein sequence ID" value="CAH9089536.1"/>
    <property type="molecule type" value="Genomic_DNA"/>
</dbReference>
<dbReference type="InterPro" id="IPR044730">
    <property type="entry name" value="RNase_H-like_dom_plant"/>
</dbReference>
<dbReference type="GO" id="GO:0004523">
    <property type="term" value="F:RNA-DNA hybrid ribonuclease activity"/>
    <property type="evidence" value="ECO:0007669"/>
    <property type="project" value="InterPro"/>
</dbReference>
<feature type="domain" description="RNase H type-1" evidence="1">
    <location>
        <begin position="2"/>
        <end position="80"/>
    </location>
</feature>
<evidence type="ECO:0000259" key="1">
    <source>
        <dbReference type="Pfam" id="PF13456"/>
    </source>
</evidence>
<dbReference type="Gene3D" id="3.30.420.10">
    <property type="entry name" value="Ribonuclease H-like superfamily/Ribonuclease H"/>
    <property type="match status" value="1"/>
</dbReference>
<comment type="caution">
    <text evidence="2">The sequence shown here is derived from an EMBL/GenBank/DDBJ whole genome shotgun (WGS) entry which is preliminary data.</text>
</comment>
<dbReference type="CDD" id="cd06222">
    <property type="entry name" value="RNase_H_like"/>
    <property type="match status" value="1"/>
</dbReference>
<organism evidence="2 3">
    <name type="scientific">Cuscuta epithymum</name>
    <dbReference type="NCBI Taxonomy" id="186058"/>
    <lineage>
        <taxon>Eukaryota</taxon>
        <taxon>Viridiplantae</taxon>
        <taxon>Streptophyta</taxon>
        <taxon>Embryophyta</taxon>
        <taxon>Tracheophyta</taxon>
        <taxon>Spermatophyta</taxon>
        <taxon>Magnoliopsida</taxon>
        <taxon>eudicotyledons</taxon>
        <taxon>Gunneridae</taxon>
        <taxon>Pentapetalae</taxon>
        <taxon>asterids</taxon>
        <taxon>lamiids</taxon>
        <taxon>Solanales</taxon>
        <taxon>Convolvulaceae</taxon>
        <taxon>Cuscuteae</taxon>
        <taxon>Cuscuta</taxon>
        <taxon>Cuscuta subgen. Cuscuta</taxon>
    </lineage>
</organism>
<gene>
    <name evidence="2" type="ORF">CEPIT_LOCUS10880</name>
</gene>
<protein>
    <recommendedName>
        <fullName evidence="1">RNase H type-1 domain-containing protein</fullName>
    </recommendedName>
</protein>
<dbReference type="InterPro" id="IPR002156">
    <property type="entry name" value="RNaseH_domain"/>
</dbReference>